<dbReference type="EMBL" id="PQFF01000421">
    <property type="protein sequence ID" value="RHZ51170.1"/>
    <property type="molecule type" value="Genomic_DNA"/>
</dbReference>
<comment type="caution">
    <text evidence="1">The sequence shown here is derived from an EMBL/GenBank/DDBJ whole genome shotgun (WGS) entry which is preliminary data.</text>
</comment>
<keyword evidence="2" id="KW-1185">Reference proteome</keyword>
<organism evidence="1 2">
    <name type="scientific">Diversispora epigaea</name>
    <dbReference type="NCBI Taxonomy" id="1348612"/>
    <lineage>
        <taxon>Eukaryota</taxon>
        <taxon>Fungi</taxon>
        <taxon>Fungi incertae sedis</taxon>
        <taxon>Mucoromycota</taxon>
        <taxon>Glomeromycotina</taxon>
        <taxon>Glomeromycetes</taxon>
        <taxon>Diversisporales</taxon>
        <taxon>Diversisporaceae</taxon>
        <taxon>Diversispora</taxon>
    </lineage>
</organism>
<evidence type="ECO:0000313" key="1">
    <source>
        <dbReference type="EMBL" id="RHZ51170.1"/>
    </source>
</evidence>
<evidence type="ECO:0000313" key="2">
    <source>
        <dbReference type="Proteomes" id="UP000266861"/>
    </source>
</evidence>
<dbReference type="AlphaFoldDB" id="A0A397GSX9"/>
<protein>
    <submittedName>
        <fullName evidence="1">Uncharacterized protein</fullName>
    </submittedName>
</protein>
<accession>A0A397GSX9</accession>
<reference evidence="1 2" key="1">
    <citation type="submission" date="2018-08" db="EMBL/GenBank/DDBJ databases">
        <title>Genome and evolution of the arbuscular mycorrhizal fungus Diversispora epigaea (formerly Glomus versiforme) and its bacterial endosymbionts.</title>
        <authorList>
            <person name="Sun X."/>
            <person name="Fei Z."/>
            <person name="Harrison M."/>
        </authorList>
    </citation>
    <scope>NUCLEOTIDE SEQUENCE [LARGE SCALE GENOMIC DNA]</scope>
    <source>
        <strain evidence="1 2">IT104</strain>
    </source>
</reference>
<dbReference type="OrthoDB" id="2403321at2759"/>
<gene>
    <name evidence="1" type="ORF">Glove_482g97</name>
</gene>
<name>A0A397GSX9_9GLOM</name>
<sequence length="387" mass="45427">MSRAHHNINRRLEITGGHNVLNRVIDAERPYDSISMIFEGETPIQWACRVRITLQDLIGPRGTRSLYHELCLHASYIQGANFDKYNYSRGRPYEDGTAICFRYMKLMHINVNLGPKASQFDLMKDHYDYECSRPQSVYNSSRPRTEFGCARVIQRLWRNFREREPSNARLVWNSLSNDNTPDDKKFLEQFNQWRTKWITMYKQNNSSIPVDIYTKKYEEYYIPYSWTGKLVTFFCNSKRTACIGSNHSLTINKGLESPGHFATAFEFDRIFDSVYQMKFNRAYTDLIKQLPPSLVEESWRRLTTRKRNPLTELEACGIDPVYNRKKECQRRSPSPLENLSYSIIMANQETQTQDTVPTCNRTHKCSCFACEEAINSRVKKELDNLSL</sequence>
<dbReference type="Proteomes" id="UP000266861">
    <property type="component" value="Unassembled WGS sequence"/>
</dbReference>
<proteinExistence type="predicted"/>